<feature type="transmembrane region" description="Helical" evidence="1">
    <location>
        <begin position="390"/>
        <end position="411"/>
    </location>
</feature>
<evidence type="ECO:0000313" key="3">
    <source>
        <dbReference type="Proteomes" id="UP001165121"/>
    </source>
</evidence>
<dbReference type="Proteomes" id="UP001165121">
    <property type="component" value="Unassembled WGS sequence"/>
</dbReference>
<keyword evidence="3" id="KW-1185">Reference proteome</keyword>
<feature type="transmembrane region" description="Helical" evidence="1">
    <location>
        <begin position="472"/>
        <end position="488"/>
    </location>
</feature>
<feature type="transmembrane region" description="Helical" evidence="1">
    <location>
        <begin position="565"/>
        <end position="587"/>
    </location>
</feature>
<reference evidence="2" key="1">
    <citation type="submission" date="2023-04" db="EMBL/GenBank/DDBJ databases">
        <title>Phytophthora fragariaefolia NBRC 109709.</title>
        <authorList>
            <person name="Ichikawa N."/>
            <person name="Sato H."/>
            <person name="Tonouchi N."/>
        </authorList>
    </citation>
    <scope>NUCLEOTIDE SEQUENCE</scope>
    <source>
        <strain evidence="2">NBRC 109709</strain>
    </source>
</reference>
<feature type="transmembrane region" description="Helical" evidence="1">
    <location>
        <begin position="79"/>
        <end position="100"/>
    </location>
</feature>
<keyword evidence="1" id="KW-0472">Membrane</keyword>
<dbReference type="OrthoDB" id="64243at2759"/>
<organism evidence="2 3">
    <name type="scientific">Phytophthora fragariaefolia</name>
    <dbReference type="NCBI Taxonomy" id="1490495"/>
    <lineage>
        <taxon>Eukaryota</taxon>
        <taxon>Sar</taxon>
        <taxon>Stramenopiles</taxon>
        <taxon>Oomycota</taxon>
        <taxon>Peronosporomycetes</taxon>
        <taxon>Peronosporales</taxon>
        <taxon>Peronosporaceae</taxon>
        <taxon>Phytophthora</taxon>
    </lineage>
</organism>
<feature type="transmembrane region" description="Helical" evidence="1">
    <location>
        <begin position="500"/>
        <end position="523"/>
    </location>
</feature>
<protein>
    <submittedName>
        <fullName evidence="2">Unnamed protein product</fullName>
    </submittedName>
</protein>
<comment type="caution">
    <text evidence="2">The sequence shown here is derived from an EMBL/GenBank/DDBJ whole genome shotgun (WGS) entry which is preliminary data.</text>
</comment>
<feature type="transmembrane region" description="Helical" evidence="1">
    <location>
        <begin position="423"/>
        <end position="443"/>
    </location>
</feature>
<gene>
    <name evidence="2" type="ORF">Pfra01_001226100</name>
</gene>
<dbReference type="EMBL" id="BSXT01001232">
    <property type="protein sequence ID" value="GMF40229.1"/>
    <property type="molecule type" value="Genomic_DNA"/>
</dbReference>
<evidence type="ECO:0000256" key="1">
    <source>
        <dbReference type="SAM" id="Phobius"/>
    </source>
</evidence>
<keyword evidence="1" id="KW-0812">Transmembrane</keyword>
<sequence length="732" mass="82606">MIASHNDDLVNRSDPCLATTLTLTSVVNFDPAMTETVIATCQVHPLGVKSKMRSLRVTAFGREKQYAVQSKTKRSITKWQLFIIVRRLVGIAAAILYIYISMMATWRMIEVLRDMTNPTQSFGVFSASLIGGYLGDGLIRDSPLVQDILGGDTTPRDYVLFLESETKTSVDNCSNVPLFTADMYSYGFLFNGYMDIMNDTSHYISTLSELELVVIVVDCSFTPLTKGDRSIIRVFNLVRSRVDPRDMYLIMASMSAQDYEVREHAKNGPALLGILSLFHDMKDTNLEQVYLVSPTYPYQRSLDFELYEFIGISGGYLELRSIVQDPLTQPVKYVHTTRKRGFYNGDIQANINFMYTLLDAVDAKTALTKWEWFGETTTTDAWAWVHGLHLLYGLQSCFSLIVLCIVSYHNFRTGKIWIGDPFASISTATFVGRGILVLISWYVDSFWSVFELAMSNGALLSGNETVFIHKELVYADVLVLYLGLVGLLSSAMRERIDPGVAIFMFEIIHLCRFSILHVSSAIVKELVSYSDELFFLGDESVSDAAYVMSPMNYWSAFQIPQTNGMFIGASFFPRMILLATIISYAILRKICRRYFPEEMHHMSGKSTEQSGNEKAALAQKGHLTNFEISTGAELQTRFGIISDYNNYVYFKGMKFASADGVYCSGYVIVNGEFLVSTKDLLAIAMIKLFHTRVTIVYVYEVEGNAVKDTARLVYPDTFTWTDLWHLNISVLL</sequence>
<accession>A0A9W7CVI2</accession>
<proteinExistence type="predicted"/>
<evidence type="ECO:0000313" key="2">
    <source>
        <dbReference type="EMBL" id="GMF40229.1"/>
    </source>
</evidence>
<keyword evidence="1" id="KW-1133">Transmembrane helix</keyword>
<dbReference type="AlphaFoldDB" id="A0A9W7CVI2"/>
<name>A0A9W7CVI2_9STRA</name>